<dbReference type="PANTHER" id="PTHR33064:SF37">
    <property type="entry name" value="RIBONUCLEASE H"/>
    <property type="match status" value="1"/>
</dbReference>
<dbReference type="SUPFAM" id="SSF56672">
    <property type="entry name" value="DNA/RNA polymerases"/>
    <property type="match status" value="1"/>
</dbReference>
<reference evidence="3" key="2">
    <citation type="submission" date="2015-08" db="UniProtKB">
        <authorList>
            <consortium name="WormBaseParasite"/>
        </authorList>
    </citation>
    <scope>IDENTIFICATION</scope>
</reference>
<dbReference type="STRING" id="75913.A0A0K0FZB1"/>
<organism evidence="2 3">
    <name type="scientific">Strongyloides venezuelensis</name>
    <name type="common">Threadworm</name>
    <dbReference type="NCBI Taxonomy" id="75913"/>
    <lineage>
        <taxon>Eukaryota</taxon>
        <taxon>Metazoa</taxon>
        <taxon>Ecdysozoa</taxon>
        <taxon>Nematoda</taxon>
        <taxon>Chromadorea</taxon>
        <taxon>Rhabditida</taxon>
        <taxon>Tylenchina</taxon>
        <taxon>Panagrolaimomorpha</taxon>
        <taxon>Strongyloidoidea</taxon>
        <taxon>Strongyloididae</taxon>
        <taxon>Strongyloides</taxon>
    </lineage>
</organism>
<protein>
    <submittedName>
        <fullName evidence="3">Retrotransposon-like protein 1 (inferred by orthology to a human protein)</fullName>
    </submittedName>
</protein>
<feature type="domain" description="Reverse transcriptase" evidence="1">
    <location>
        <begin position="1"/>
        <end position="141"/>
    </location>
</feature>
<dbReference type="InterPro" id="IPR043128">
    <property type="entry name" value="Rev_trsase/Diguanyl_cyclase"/>
</dbReference>
<dbReference type="AlphaFoldDB" id="A0A0K0FZB1"/>
<dbReference type="Pfam" id="PF00078">
    <property type="entry name" value="RVT_1"/>
    <property type="match status" value="1"/>
</dbReference>
<dbReference type="CDD" id="cd01647">
    <property type="entry name" value="RT_LTR"/>
    <property type="match status" value="1"/>
</dbReference>
<keyword evidence="2" id="KW-1185">Reference proteome</keyword>
<dbReference type="PANTHER" id="PTHR33064">
    <property type="entry name" value="POL PROTEIN"/>
    <property type="match status" value="1"/>
</dbReference>
<dbReference type="InterPro" id="IPR051320">
    <property type="entry name" value="Viral_Replic_Matur_Polypro"/>
</dbReference>
<dbReference type="Gene3D" id="3.10.10.10">
    <property type="entry name" value="HIV Type 1 Reverse Transcriptase, subunit A, domain 1"/>
    <property type="match status" value="1"/>
</dbReference>
<name>A0A0K0FZB1_STRVS</name>
<dbReference type="Gene3D" id="3.30.70.270">
    <property type="match status" value="2"/>
</dbReference>
<proteinExistence type="predicted"/>
<dbReference type="InterPro" id="IPR000477">
    <property type="entry name" value="RT_dom"/>
</dbReference>
<dbReference type="PROSITE" id="PS50878">
    <property type="entry name" value="RT_POL"/>
    <property type="match status" value="1"/>
</dbReference>
<evidence type="ECO:0000313" key="3">
    <source>
        <dbReference type="WBParaSite" id="SVE_1778800.1"/>
    </source>
</evidence>
<evidence type="ECO:0000313" key="2">
    <source>
        <dbReference type="Proteomes" id="UP000035680"/>
    </source>
</evidence>
<evidence type="ECO:0000259" key="1">
    <source>
        <dbReference type="PROSITE" id="PS50878"/>
    </source>
</evidence>
<dbReference type="Proteomes" id="UP000035680">
    <property type="component" value="Unassembled WGS sequence"/>
</dbReference>
<dbReference type="InterPro" id="IPR043502">
    <property type="entry name" value="DNA/RNA_pol_sf"/>
</dbReference>
<dbReference type="WBParaSite" id="SVE_1778800.1">
    <property type="protein sequence ID" value="SVE_1778800.1"/>
    <property type="gene ID" value="SVE_1778800"/>
</dbReference>
<accession>A0A0K0FZB1</accession>
<sequence length="202" mass="23509">MKYIATPTDSIFFNLHDICIFSTQDLSREFWQLKLVVTAQEVTAFTFNHQHYQFAALPFGLAITPGLFQKILQQVLLPVLQEHSSEVYLYIDDILIATTDKVSNLKILEEVLILLKRSELKLNIAKSHFLKRKIPYLGMRLTNDGLMMEPSKLKKLLNFEIPQTKVQLQSFLGYANYLCRFSRHFAKHSSLLHYMLSHSKMN</sequence>
<reference evidence="2" key="1">
    <citation type="submission" date="2014-07" db="EMBL/GenBank/DDBJ databases">
        <authorList>
            <person name="Martin A.A"/>
            <person name="De Silva N."/>
        </authorList>
    </citation>
    <scope>NUCLEOTIDE SEQUENCE</scope>
</reference>